<comment type="caution">
    <text evidence="2">The sequence shown here is derived from an EMBL/GenBank/DDBJ whole genome shotgun (WGS) entry which is preliminary data.</text>
</comment>
<keyword evidence="1" id="KW-0812">Transmembrane</keyword>
<evidence type="ECO:0000313" key="3">
    <source>
        <dbReference type="Proteomes" id="UP001604282"/>
    </source>
</evidence>
<accession>A0ABW7BP10</accession>
<organism evidence="2 3">
    <name type="scientific">Streptomyces omiyaensis</name>
    <dbReference type="NCBI Taxonomy" id="68247"/>
    <lineage>
        <taxon>Bacteria</taxon>
        <taxon>Bacillati</taxon>
        <taxon>Actinomycetota</taxon>
        <taxon>Actinomycetes</taxon>
        <taxon>Kitasatosporales</taxon>
        <taxon>Streptomycetaceae</taxon>
        <taxon>Streptomyces</taxon>
    </lineage>
</organism>
<keyword evidence="1" id="KW-1133">Transmembrane helix</keyword>
<keyword evidence="1" id="KW-0472">Membrane</keyword>
<proteinExistence type="predicted"/>
<evidence type="ECO:0000256" key="1">
    <source>
        <dbReference type="SAM" id="Phobius"/>
    </source>
</evidence>
<protein>
    <submittedName>
        <fullName evidence="2">Uncharacterized protein</fullName>
    </submittedName>
</protein>
<feature type="transmembrane region" description="Helical" evidence="1">
    <location>
        <begin position="132"/>
        <end position="155"/>
    </location>
</feature>
<dbReference type="RefSeq" id="WP_392880865.1">
    <property type="nucleotide sequence ID" value="NZ_JBICZW010000005.1"/>
</dbReference>
<name>A0ABW7BP10_9ACTN</name>
<keyword evidence="3" id="KW-1185">Reference proteome</keyword>
<sequence>MIWATLGGVTIGLAVLIRHLIDWYPGTKALKKDPAKHAAGLAPFLLAWAYGALGVLTVGGLIGAAFDAALWATNWLGDVALVWGVDGTVGTVSRAPVYLPLTATGACVVLLLTVAFFTALKKKESWRTSLKRGVWSGLGLGTSAGIAGFAAVPLAQAANWAGETLYGVVL</sequence>
<evidence type="ECO:0000313" key="2">
    <source>
        <dbReference type="EMBL" id="MFG3189267.1"/>
    </source>
</evidence>
<dbReference type="EMBL" id="JBICZW010000005">
    <property type="protein sequence ID" value="MFG3189267.1"/>
    <property type="molecule type" value="Genomic_DNA"/>
</dbReference>
<dbReference type="Proteomes" id="UP001604282">
    <property type="component" value="Unassembled WGS sequence"/>
</dbReference>
<gene>
    <name evidence="2" type="ORF">ACGFYS_10015</name>
</gene>
<reference evidence="2 3" key="1">
    <citation type="submission" date="2024-10" db="EMBL/GenBank/DDBJ databases">
        <title>The Natural Products Discovery Center: Release of the First 8490 Sequenced Strains for Exploring Actinobacteria Biosynthetic Diversity.</title>
        <authorList>
            <person name="Kalkreuter E."/>
            <person name="Kautsar S.A."/>
            <person name="Yang D."/>
            <person name="Bader C.D."/>
            <person name="Teijaro C.N."/>
            <person name="Fluegel L."/>
            <person name="Davis C.M."/>
            <person name="Simpson J.R."/>
            <person name="Lauterbach L."/>
            <person name="Steele A.D."/>
            <person name="Gui C."/>
            <person name="Meng S."/>
            <person name="Li G."/>
            <person name="Viehrig K."/>
            <person name="Ye F."/>
            <person name="Su P."/>
            <person name="Kiefer A.F."/>
            <person name="Nichols A."/>
            <person name="Cepeda A.J."/>
            <person name="Yan W."/>
            <person name="Fan B."/>
            <person name="Jiang Y."/>
            <person name="Adhikari A."/>
            <person name="Zheng C.-J."/>
            <person name="Schuster L."/>
            <person name="Cowan T.M."/>
            <person name="Smanski M.J."/>
            <person name="Chevrette M.G."/>
            <person name="De Carvalho L.P.S."/>
            <person name="Shen B."/>
        </authorList>
    </citation>
    <scope>NUCLEOTIDE SEQUENCE [LARGE SCALE GENOMIC DNA]</scope>
    <source>
        <strain evidence="2 3">NPDC048229</strain>
    </source>
</reference>
<feature type="transmembrane region" description="Helical" evidence="1">
    <location>
        <begin position="45"/>
        <end position="66"/>
    </location>
</feature>
<feature type="transmembrane region" description="Helical" evidence="1">
    <location>
        <begin position="6"/>
        <end position="24"/>
    </location>
</feature>
<feature type="transmembrane region" description="Helical" evidence="1">
    <location>
        <begin position="97"/>
        <end position="120"/>
    </location>
</feature>